<evidence type="ECO:0000313" key="8">
    <source>
        <dbReference type="EMBL" id="KAK9812231.1"/>
    </source>
</evidence>
<dbReference type="GO" id="GO:0006508">
    <property type="term" value="P:proteolysis"/>
    <property type="evidence" value="ECO:0007669"/>
    <property type="project" value="UniProtKB-KW"/>
</dbReference>
<dbReference type="Pfam" id="PF01398">
    <property type="entry name" value="JAB"/>
    <property type="match status" value="1"/>
</dbReference>
<feature type="domain" description="MPN" evidence="7">
    <location>
        <begin position="35"/>
        <end position="170"/>
    </location>
</feature>
<comment type="caution">
    <text evidence="8">The sequence shown here is derived from an EMBL/GenBank/DDBJ whole genome shotgun (WGS) entry which is preliminary data.</text>
</comment>
<name>A0AAW1PFG5_9CHLO</name>
<dbReference type="SUPFAM" id="SSF102712">
    <property type="entry name" value="JAB1/MPN domain"/>
    <property type="match status" value="1"/>
</dbReference>
<evidence type="ECO:0000256" key="4">
    <source>
        <dbReference type="ARBA" id="ARBA00022833"/>
    </source>
</evidence>
<sequence length="313" mass="34381">MDRLQRLLAGNAGGGGAGGSAGSSDSPQVDTAEQIYISSLALLKMLKHGRAGVPMEVMGLMLGEFVDNYTVKVVDVFAMPQSGTGVSVEAVDPVFQTKMLDMLKQVGRPEMVVGWYHSHPGFGCWLSGVDINTQQSFEALNQRAVAVVVDPIQSVKGKVVIDAFRLINPQTMMLGQEPRQTTSNLGHLNKPSIQALIHGLNRHYYSISISYRKHELEEQMLMNLQKKTWTHGLTLKDFEDHSTSNASCVKEMQELTKKYDTAVVEEEGVAPEARVVATVGRMDAKKHLEKHVQTLLSANILQTMGTMLDVLVF</sequence>
<dbReference type="Proteomes" id="UP001465755">
    <property type="component" value="Unassembled WGS sequence"/>
</dbReference>
<dbReference type="PROSITE" id="PS50249">
    <property type="entry name" value="MPN"/>
    <property type="match status" value="1"/>
</dbReference>
<evidence type="ECO:0000256" key="2">
    <source>
        <dbReference type="ARBA" id="ARBA00022723"/>
    </source>
</evidence>
<accession>A0AAW1PFG5</accession>
<evidence type="ECO:0000256" key="3">
    <source>
        <dbReference type="ARBA" id="ARBA00022801"/>
    </source>
</evidence>
<keyword evidence="9" id="KW-1185">Reference proteome</keyword>
<keyword evidence="5" id="KW-0647">Proteasome</keyword>
<dbReference type="InterPro" id="IPR037518">
    <property type="entry name" value="MPN"/>
</dbReference>
<dbReference type="PANTHER" id="PTHR10410">
    <property type="entry name" value="EUKARYOTIC TRANSLATION INITIATION FACTOR 3 -RELATED"/>
    <property type="match status" value="1"/>
</dbReference>
<dbReference type="Pfam" id="PF23594">
    <property type="entry name" value="RPN11_C"/>
    <property type="match status" value="1"/>
</dbReference>
<evidence type="ECO:0000259" key="7">
    <source>
        <dbReference type="PROSITE" id="PS50249"/>
    </source>
</evidence>
<dbReference type="AlphaFoldDB" id="A0AAW1PFG5"/>
<dbReference type="InterPro" id="IPR000555">
    <property type="entry name" value="JAMM/MPN+_dom"/>
</dbReference>
<dbReference type="GO" id="GO:0046872">
    <property type="term" value="F:metal ion binding"/>
    <property type="evidence" value="ECO:0007669"/>
    <property type="project" value="UniProtKB-KW"/>
</dbReference>
<dbReference type="GO" id="GO:0008237">
    <property type="term" value="F:metallopeptidase activity"/>
    <property type="evidence" value="ECO:0007669"/>
    <property type="project" value="UniProtKB-KW"/>
</dbReference>
<organism evidence="8 9">
    <name type="scientific">Symbiochloris irregularis</name>
    <dbReference type="NCBI Taxonomy" id="706552"/>
    <lineage>
        <taxon>Eukaryota</taxon>
        <taxon>Viridiplantae</taxon>
        <taxon>Chlorophyta</taxon>
        <taxon>core chlorophytes</taxon>
        <taxon>Trebouxiophyceae</taxon>
        <taxon>Trebouxiales</taxon>
        <taxon>Trebouxiaceae</taxon>
        <taxon>Symbiochloris</taxon>
    </lineage>
</organism>
<dbReference type="GO" id="GO:0000502">
    <property type="term" value="C:proteasome complex"/>
    <property type="evidence" value="ECO:0007669"/>
    <property type="project" value="UniProtKB-KW"/>
</dbReference>
<evidence type="ECO:0000256" key="6">
    <source>
        <dbReference type="ARBA" id="ARBA00023049"/>
    </source>
</evidence>
<dbReference type="InterPro" id="IPR050242">
    <property type="entry name" value="JAMM_MPN+_peptidase_M67A"/>
</dbReference>
<keyword evidence="6" id="KW-0482">Metalloprotease</keyword>
<dbReference type="CDD" id="cd08069">
    <property type="entry name" value="MPN_RPN11_CSN5"/>
    <property type="match status" value="1"/>
</dbReference>
<keyword evidence="2" id="KW-0479">Metal-binding</keyword>
<reference evidence="8 9" key="1">
    <citation type="journal article" date="2024" name="Nat. Commun.">
        <title>Phylogenomics reveals the evolutionary origins of lichenization in chlorophyte algae.</title>
        <authorList>
            <person name="Puginier C."/>
            <person name="Libourel C."/>
            <person name="Otte J."/>
            <person name="Skaloud P."/>
            <person name="Haon M."/>
            <person name="Grisel S."/>
            <person name="Petersen M."/>
            <person name="Berrin J.G."/>
            <person name="Delaux P.M."/>
            <person name="Dal Grande F."/>
            <person name="Keller J."/>
        </authorList>
    </citation>
    <scope>NUCLEOTIDE SEQUENCE [LARGE SCALE GENOMIC DNA]</scope>
    <source>
        <strain evidence="8 9">SAG 2036</strain>
    </source>
</reference>
<keyword evidence="1" id="KW-0645">Protease</keyword>
<dbReference type="Gene3D" id="3.40.140.10">
    <property type="entry name" value="Cytidine Deaminase, domain 2"/>
    <property type="match status" value="1"/>
</dbReference>
<keyword evidence="3" id="KW-0378">Hydrolase</keyword>
<proteinExistence type="predicted"/>
<dbReference type="SMART" id="SM00232">
    <property type="entry name" value="JAB_MPN"/>
    <property type="match status" value="1"/>
</dbReference>
<gene>
    <name evidence="8" type="ORF">WJX73_005801</name>
</gene>
<evidence type="ECO:0000313" key="9">
    <source>
        <dbReference type="Proteomes" id="UP001465755"/>
    </source>
</evidence>
<evidence type="ECO:0000256" key="1">
    <source>
        <dbReference type="ARBA" id="ARBA00022670"/>
    </source>
</evidence>
<dbReference type="InterPro" id="IPR056263">
    <property type="entry name" value="RPN11_C"/>
</dbReference>
<dbReference type="EMBL" id="JALJOQ010000008">
    <property type="protein sequence ID" value="KAK9812231.1"/>
    <property type="molecule type" value="Genomic_DNA"/>
</dbReference>
<evidence type="ECO:0000256" key="5">
    <source>
        <dbReference type="ARBA" id="ARBA00022942"/>
    </source>
</evidence>
<keyword evidence="4" id="KW-0862">Zinc</keyword>
<dbReference type="FunFam" id="3.40.140.10:FF:000001">
    <property type="entry name" value="26S proteasome non-ATPase regulatory subunit"/>
    <property type="match status" value="1"/>
</dbReference>
<protein>
    <recommendedName>
        <fullName evidence="7">MPN domain-containing protein</fullName>
    </recommendedName>
</protein>